<dbReference type="EMBL" id="CAFBOD010000006">
    <property type="protein sequence ID" value="CAB4973896.1"/>
    <property type="molecule type" value="Genomic_DNA"/>
</dbReference>
<gene>
    <name evidence="3" type="ORF">UFOPK2655_00402</name>
    <name evidence="4" type="ORF">UFOPK3077_00744</name>
    <name evidence="5" type="ORF">UFOPK3667_00640</name>
    <name evidence="6" type="ORF">UFOPK3903_00694</name>
    <name evidence="7" type="ORF">UFOPK4444_00130</name>
</gene>
<proteinExistence type="predicted"/>
<evidence type="ECO:0000313" key="7">
    <source>
        <dbReference type="EMBL" id="CAB5142045.1"/>
    </source>
</evidence>
<dbReference type="Pfam" id="PF03099">
    <property type="entry name" value="BPL_LplA_LipB"/>
    <property type="match status" value="1"/>
</dbReference>
<dbReference type="AlphaFoldDB" id="A0A6J6YAB5"/>
<evidence type="ECO:0000313" key="4">
    <source>
        <dbReference type="EMBL" id="CAB4804408.1"/>
    </source>
</evidence>
<dbReference type="GO" id="GO:0005737">
    <property type="term" value="C:cytoplasm"/>
    <property type="evidence" value="ECO:0007669"/>
    <property type="project" value="TreeGrafter"/>
</dbReference>
<dbReference type="NCBIfam" id="TIGR00121">
    <property type="entry name" value="birA_ligase"/>
    <property type="match status" value="1"/>
</dbReference>
<dbReference type="Gene3D" id="3.30.930.10">
    <property type="entry name" value="Bira Bifunctional Protein, Domain 2"/>
    <property type="match status" value="1"/>
</dbReference>
<protein>
    <submittedName>
        <fullName evidence="4">Unannotated protein</fullName>
    </submittedName>
</protein>
<organism evidence="4">
    <name type="scientific">freshwater metagenome</name>
    <dbReference type="NCBI Taxonomy" id="449393"/>
    <lineage>
        <taxon>unclassified sequences</taxon>
        <taxon>metagenomes</taxon>
        <taxon>ecological metagenomes</taxon>
    </lineage>
</organism>
<name>A0A6J6YAB5_9ZZZZ</name>
<dbReference type="CDD" id="cd16442">
    <property type="entry name" value="BPL"/>
    <property type="match status" value="1"/>
</dbReference>
<dbReference type="EMBL" id="CAEZYE010000013">
    <property type="protein sequence ID" value="CAB4705600.1"/>
    <property type="molecule type" value="Genomic_DNA"/>
</dbReference>
<evidence type="ECO:0000313" key="5">
    <source>
        <dbReference type="EMBL" id="CAB4920207.1"/>
    </source>
</evidence>
<dbReference type="GO" id="GO:0004077">
    <property type="term" value="F:biotin--[biotin carboxyl-carrier protein] ligase activity"/>
    <property type="evidence" value="ECO:0007669"/>
    <property type="project" value="InterPro"/>
</dbReference>
<sequence>MEMLSAALDSSHINTIVTAYWRVSVVEVTASTQSDLVALVEQGKGKSGDVIAAEFQSAGRGRLARSFEAAPGTALLFSLYIQPKRSRDDWGWLPLIAGVSVAQVLGDFDAQIKWPNDVLINGKKVSGLIAEVVGDGVVIGIGINAAMNTSELPVPTATSLSIEGAHNRTRNQLLGELLNIFEVNFAAWELGSDEIQTKYQDLSATIGREVRVEYPGDRSDIGIAMSISNSGELVLDSGVHVHAGDIIHLR</sequence>
<dbReference type="PROSITE" id="PS51733">
    <property type="entry name" value="BPL_LPL_CATALYTIC"/>
    <property type="match status" value="1"/>
</dbReference>
<dbReference type="InterPro" id="IPR004143">
    <property type="entry name" value="BPL_LPL_catalytic"/>
</dbReference>
<feature type="domain" description="BPL/LPL catalytic" evidence="2">
    <location>
        <begin position="10"/>
        <end position="189"/>
    </location>
</feature>
<dbReference type="Gene3D" id="2.30.30.100">
    <property type="match status" value="1"/>
</dbReference>
<dbReference type="SUPFAM" id="SSF55681">
    <property type="entry name" value="Class II aaRS and biotin synthetases"/>
    <property type="match status" value="1"/>
</dbReference>
<dbReference type="PANTHER" id="PTHR12835">
    <property type="entry name" value="BIOTIN PROTEIN LIGASE"/>
    <property type="match status" value="1"/>
</dbReference>
<dbReference type="EMBL" id="CAFBMU010000005">
    <property type="protein sequence ID" value="CAB4920207.1"/>
    <property type="molecule type" value="Genomic_DNA"/>
</dbReference>
<dbReference type="InterPro" id="IPR004408">
    <property type="entry name" value="Biotin_CoA_COase_ligase"/>
</dbReference>
<evidence type="ECO:0000313" key="6">
    <source>
        <dbReference type="EMBL" id="CAB4973896.1"/>
    </source>
</evidence>
<reference evidence="4" key="1">
    <citation type="submission" date="2020-05" db="EMBL/GenBank/DDBJ databases">
        <authorList>
            <person name="Chiriac C."/>
            <person name="Salcher M."/>
            <person name="Ghai R."/>
            <person name="Kavagutti S V."/>
        </authorList>
    </citation>
    <scope>NUCLEOTIDE SEQUENCE</scope>
</reference>
<dbReference type="InterPro" id="IPR045864">
    <property type="entry name" value="aa-tRNA-synth_II/BPL/LPL"/>
</dbReference>
<dbReference type="PANTHER" id="PTHR12835:SF5">
    <property type="entry name" value="BIOTIN--PROTEIN LIGASE"/>
    <property type="match status" value="1"/>
</dbReference>
<accession>A0A6J6YAB5</accession>
<evidence type="ECO:0000313" key="3">
    <source>
        <dbReference type="EMBL" id="CAB4705600.1"/>
    </source>
</evidence>
<dbReference type="InterPro" id="IPR003142">
    <property type="entry name" value="BPL_C"/>
</dbReference>
<dbReference type="EMBL" id="CAFAAS010000006">
    <property type="protein sequence ID" value="CAB4804408.1"/>
    <property type="molecule type" value="Genomic_DNA"/>
</dbReference>
<dbReference type="Pfam" id="PF02237">
    <property type="entry name" value="BPL_C"/>
    <property type="match status" value="1"/>
</dbReference>
<evidence type="ECO:0000256" key="1">
    <source>
        <dbReference type="ARBA" id="ARBA00022598"/>
    </source>
</evidence>
<dbReference type="EMBL" id="CAFBRZ010000004">
    <property type="protein sequence ID" value="CAB5142045.1"/>
    <property type="molecule type" value="Genomic_DNA"/>
</dbReference>
<evidence type="ECO:0000259" key="2">
    <source>
        <dbReference type="PROSITE" id="PS51733"/>
    </source>
</evidence>
<keyword evidence="1" id="KW-0436">Ligase</keyword>